<feature type="region of interest" description="Disordered" evidence="7">
    <location>
        <begin position="231"/>
        <end position="252"/>
    </location>
</feature>
<protein>
    <submittedName>
        <fullName evidence="11">Capsular biosynthesis protein</fullName>
    </submittedName>
</protein>
<keyword evidence="6 8" id="KW-0472">Membrane</keyword>
<keyword evidence="12" id="KW-1185">Reference proteome</keyword>
<gene>
    <name evidence="11" type="ORF">H9650_16855</name>
</gene>
<evidence type="ECO:0000313" key="12">
    <source>
        <dbReference type="Proteomes" id="UP000640786"/>
    </source>
</evidence>
<evidence type="ECO:0000256" key="5">
    <source>
        <dbReference type="ARBA" id="ARBA00022989"/>
    </source>
</evidence>
<keyword evidence="5 8" id="KW-1133">Transmembrane helix</keyword>
<dbReference type="InterPro" id="IPR050445">
    <property type="entry name" value="Bact_polysacc_biosynth/exp"/>
</dbReference>
<dbReference type="InterPro" id="IPR003856">
    <property type="entry name" value="LPS_length_determ_N"/>
</dbReference>
<evidence type="ECO:0000259" key="9">
    <source>
        <dbReference type="Pfam" id="PF02706"/>
    </source>
</evidence>
<reference evidence="11 12" key="1">
    <citation type="submission" date="2020-08" db="EMBL/GenBank/DDBJ databases">
        <title>A Genomic Blueprint of the Chicken Gut Microbiome.</title>
        <authorList>
            <person name="Gilroy R."/>
            <person name="Ravi A."/>
            <person name="Getino M."/>
            <person name="Pursley I."/>
            <person name="Horton D.L."/>
            <person name="Alikhan N.-F."/>
            <person name="Baker D."/>
            <person name="Gharbi K."/>
            <person name="Hall N."/>
            <person name="Watson M."/>
            <person name="Adriaenssens E.M."/>
            <person name="Foster-Nyarko E."/>
            <person name="Jarju S."/>
            <person name="Secka A."/>
            <person name="Antonio M."/>
            <person name="Oren A."/>
            <person name="Chaudhuri R."/>
            <person name="La Ragione R.M."/>
            <person name="Hildebrand F."/>
            <person name="Pallen M.J."/>
        </authorList>
    </citation>
    <scope>NUCLEOTIDE SEQUENCE [LARGE SCALE GENOMIC DNA]</scope>
    <source>
        <strain evidence="11 12">Sa2BUA9</strain>
    </source>
</reference>
<keyword evidence="4 8" id="KW-0812">Transmembrane</keyword>
<dbReference type="EMBL" id="JACSQO010000010">
    <property type="protein sequence ID" value="MBD7945781.1"/>
    <property type="molecule type" value="Genomic_DNA"/>
</dbReference>
<dbReference type="PANTHER" id="PTHR32309">
    <property type="entry name" value="TYROSINE-PROTEIN KINASE"/>
    <property type="match status" value="1"/>
</dbReference>
<dbReference type="Proteomes" id="UP000640786">
    <property type="component" value="Unassembled WGS sequence"/>
</dbReference>
<dbReference type="PANTHER" id="PTHR32309:SF13">
    <property type="entry name" value="FERRIC ENTEROBACTIN TRANSPORT PROTEIN FEPE"/>
    <property type="match status" value="1"/>
</dbReference>
<evidence type="ECO:0000256" key="7">
    <source>
        <dbReference type="SAM" id="MobiDB-lite"/>
    </source>
</evidence>
<comment type="similarity">
    <text evidence="2">Belongs to the CpsC/CapA family.</text>
</comment>
<dbReference type="Pfam" id="PF02706">
    <property type="entry name" value="Wzz"/>
    <property type="match status" value="1"/>
</dbReference>
<dbReference type="RefSeq" id="WP_191697701.1">
    <property type="nucleotide sequence ID" value="NZ_JACSQO010000010.1"/>
</dbReference>
<feature type="transmembrane region" description="Helical" evidence="8">
    <location>
        <begin position="173"/>
        <end position="194"/>
    </location>
</feature>
<evidence type="ECO:0000259" key="10">
    <source>
        <dbReference type="Pfam" id="PF13807"/>
    </source>
</evidence>
<evidence type="ECO:0000313" key="11">
    <source>
        <dbReference type="EMBL" id="MBD7945781.1"/>
    </source>
</evidence>
<evidence type="ECO:0000256" key="8">
    <source>
        <dbReference type="SAM" id="Phobius"/>
    </source>
</evidence>
<comment type="caution">
    <text evidence="11">The sequence shown here is derived from an EMBL/GenBank/DDBJ whole genome shotgun (WGS) entry which is preliminary data.</text>
</comment>
<feature type="transmembrane region" description="Helical" evidence="8">
    <location>
        <begin position="20"/>
        <end position="40"/>
    </location>
</feature>
<keyword evidence="3" id="KW-1003">Cell membrane</keyword>
<accession>A0ABR8RDA8</accession>
<feature type="domain" description="Tyrosine-protein kinase G-rich" evidence="10">
    <location>
        <begin position="138"/>
        <end position="193"/>
    </location>
</feature>
<feature type="domain" description="Polysaccharide chain length determinant N-terminal" evidence="9">
    <location>
        <begin position="4"/>
        <end position="94"/>
    </location>
</feature>
<evidence type="ECO:0000256" key="6">
    <source>
        <dbReference type="ARBA" id="ARBA00023136"/>
    </source>
</evidence>
<evidence type="ECO:0000256" key="3">
    <source>
        <dbReference type="ARBA" id="ARBA00022475"/>
    </source>
</evidence>
<sequence length="252" mass="28545">MDKDMSLNEFYLLLRKKRILLITVFLSFVLITGVISYFFLTPKYEATTQLLINQKEKSSNRLETQDIQSNLQIINTYNVIIKSPVILDKVIENLSLLTTSDLLAEEISVTNEQNSQVLNISVEHEKLKTAVATANMTADVFQEEIKKIMSIDNVTILSPALEKKSVKPIKPNLPLNLIIASILGVVFGIGLAYFFYLINTTVKTEEDIEELIDYPLLGIVSPINTNVMDVVGTQRKRRRREKSDPEKDHSEG</sequence>
<proteinExistence type="inferred from homology"/>
<dbReference type="InterPro" id="IPR032807">
    <property type="entry name" value="GNVR"/>
</dbReference>
<dbReference type="Pfam" id="PF13807">
    <property type="entry name" value="GNVR"/>
    <property type="match status" value="1"/>
</dbReference>
<name>A0ABR8RDA8_9BACI</name>
<evidence type="ECO:0000256" key="1">
    <source>
        <dbReference type="ARBA" id="ARBA00004651"/>
    </source>
</evidence>
<organism evidence="11 12">
    <name type="scientific">Psychrobacillus faecigallinarum</name>
    <dbReference type="NCBI Taxonomy" id="2762235"/>
    <lineage>
        <taxon>Bacteria</taxon>
        <taxon>Bacillati</taxon>
        <taxon>Bacillota</taxon>
        <taxon>Bacilli</taxon>
        <taxon>Bacillales</taxon>
        <taxon>Bacillaceae</taxon>
        <taxon>Psychrobacillus</taxon>
    </lineage>
</organism>
<evidence type="ECO:0000256" key="2">
    <source>
        <dbReference type="ARBA" id="ARBA00006683"/>
    </source>
</evidence>
<evidence type="ECO:0000256" key="4">
    <source>
        <dbReference type="ARBA" id="ARBA00022692"/>
    </source>
</evidence>
<feature type="compositionally biased region" description="Basic and acidic residues" evidence="7">
    <location>
        <begin position="241"/>
        <end position="252"/>
    </location>
</feature>
<comment type="subcellular location">
    <subcellularLocation>
        <location evidence="1">Cell membrane</location>
        <topology evidence="1">Multi-pass membrane protein</topology>
    </subcellularLocation>
</comment>